<dbReference type="Proteomes" id="UP000682739">
    <property type="component" value="Chromosome"/>
</dbReference>
<sequence>MFWISPHNQEHQREINKFYKQHKQNVSANNADRVFVARMENSNNLIGVLILRNYENESNHPIWLLRSVYITPRMRRLGIASEIIKEATSSLKTNVYTICDAELIRLYEGVGFLVTTEIPYALTNLLNKKSLTLMVKLPFDSEQVEVF</sequence>
<dbReference type="Pfam" id="PF00583">
    <property type="entry name" value="Acetyltransf_1"/>
    <property type="match status" value="1"/>
</dbReference>
<keyword evidence="3" id="KW-1185">Reference proteome</keyword>
<dbReference type="EMBL" id="CP072110">
    <property type="protein sequence ID" value="QTH64394.1"/>
    <property type="molecule type" value="Genomic_DNA"/>
</dbReference>
<dbReference type="KEGG" id="psym:J1N51_02590"/>
<evidence type="ECO:0000259" key="1">
    <source>
        <dbReference type="PROSITE" id="PS51186"/>
    </source>
</evidence>
<proteinExistence type="predicted"/>
<dbReference type="GO" id="GO:0016747">
    <property type="term" value="F:acyltransferase activity, transferring groups other than amino-acyl groups"/>
    <property type="evidence" value="ECO:0007669"/>
    <property type="project" value="InterPro"/>
</dbReference>
<dbReference type="SUPFAM" id="SSF55729">
    <property type="entry name" value="Acyl-CoA N-acyltransferases (Nat)"/>
    <property type="match status" value="1"/>
</dbReference>
<dbReference type="InterPro" id="IPR000182">
    <property type="entry name" value="GNAT_dom"/>
</dbReference>
<name>A0A975HKJ8_9GAMM</name>
<accession>A0A975HKJ8</accession>
<protein>
    <submittedName>
        <fullName evidence="2">GNAT family N-acetyltransferase</fullName>
    </submittedName>
</protein>
<gene>
    <name evidence="2" type="ORF">J1N51_02590</name>
</gene>
<dbReference type="RefSeq" id="WP_208832449.1">
    <property type="nucleotide sequence ID" value="NZ_CP072110.1"/>
</dbReference>
<feature type="domain" description="N-acetyltransferase" evidence="1">
    <location>
        <begin position="1"/>
        <end position="132"/>
    </location>
</feature>
<dbReference type="InterPro" id="IPR016181">
    <property type="entry name" value="Acyl_CoA_acyltransferase"/>
</dbReference>
<organism evidence="2 3">
    <name type="scientific">Psychrosphaera ytuae</name>
    <dbReference type="NCBI Taxonomy" id="2820710"/>
    <lineage>
        <taxon>Bacteria</taxon>
        <taxon>Pseudomonadati</taxon>
        <taxon>Pseudomonadota</taxon>
        <taxon>Gammaproteobacteria</taxon>
        <taxon>Alteromonadales</taxon>
        <taxon>Pseudoalteromonadaceae</taxon>
        <taxon>Psychrosphaera</taxon>
    </lineage>
</organism>
<dbReference type="PROSITE" id="PS51186">
    <property type="entry name" value="GNAT"/>
    <property type="match status" value="1"/>
</dbReference>
<evidence type="ECO:0000313" key="2">
    <source>
        <dbReference type="EMBL" id="QTH64394.1"/>
    </source>
</evidence>
<dbReference type="AlphaFoldDB" id="A0A975HKJ8"/>
<evidence type="ECO:0000313" key="3">
    <source>
        <dbReference type="Proteomes" id="UP000682739"/>
    </source>
</evidence>
<dbReference type="Gene3D" id="3.40.630.30">
    <property type="match status" value="1"/>
</dbReference>
<reference evidence="2" key="1">
    <citation type="submission" date="2021-03" db="EMBL/GenBank/DDBJ databases">
        <title>Description of Psychrosphaera ytuae sp. nov. isolated from deep sea sediment of South China Sea.</title>
        <authorList>
            <person name="Zhang J."/>
            <person name="Xu X.-D."/>
        </authorList>
    </citation>
    <scope>NUCLEOTIDE SEQUENCE</scope>
    <source>
        <strain evidence="2">MTZ26</strain>
    </source>
</reference>